<dbReference type="GO" id="GO:0005525">
    <property type="term" value="F:GTP binding"/>
    <property type="evidence" value="ECO:0007669"/>
    <property type="project" value="InterPro"/>
</dbReference>
<feature type="region of interest" description="Disordered" evidence="1">
    <location>
        <begin position="1"/>
        <end position="25"/>
    </location>
</feature>
<evidence type="ECO:0000256" key="1">
    <source>
        <dbReference type="SAM" id="MobiDB-lite"/>
    </source>
</evidence>
<evidence type="ECO:0000313" key="2">
    <source>
        <dbReference type="EMBL" id="KAJ2928181.1"/>
    </source>
</evidence>
<accession>A0A9W8J335</accession>
<name>A0A9W8J335_9AGAR</name>
<dbReference type="SUPFAM" id="SSF52540">
    <property type="entry name" value="P-loop containing nucleoside triphosphate hydrolases"/>
    <property type="match status" value="1"/>
</dbReference>
<gene>
    <name evidence="2" type="ORF">H1R20_g8922</name>
</gene>
<protein>
    <recommendedName>
        <fullName evidence="4">G domain-containing protein</fullName>
    </recommendedName>
</protein>
<proteinExistence type="predicted"/>
<dbReference type="Proteomes" id="UP001140091">
    <property type="component" value="Unassembled WGS sequence"/>
</dbReference>
<dbReference type="OrthoDB" id="10335347at2759"/>
<evidence type="ECO:0000313" key="3">
    <source>
        <dbReference type="Proteomes" id="UP001140091"/>
    </source>
</evidence>
<dbReference type="GO" id="GO:0016020">
    <property type="term" value="C:membrane"/>
    <property type="evidence" value="ECO:0007669"/>
    <property type="project" value="InterPro"/>
</dbReference>
<dbReference type="Pfam" id="PF05049">
    <property type="entry name" value="IIGP"/>
    <property type="match status" value="1"/>
</dbReference>
<keyword evidence="3" id="KW-1185">Reference proteome</keyword>
<comment type="caution">
    <text evidence="2">The sequence shown here is derived from an EMBL/GenBank/DDBJ whole genome shotgun (WGS) entry which is preliminary data.</text>
</comment>
<reference evidence="2" key="1">
    <citation type="submission" date="2022-06" db="EMBL/GenBank/DDBJ databases">
        <title>Genome Sequence of Candolleomyces eurysporus.</title>
        <authorList>
            <person name="Buettner E."/>
        </authorList>
    </citation>
    <scope>NUCLEOTIDE SEQUENCE</scope>
    <source>
        <strain evidence="2">VTCC 930004</strain>
    </source>
</reference>
<organism evidence="2 3">
    <name type="scientific">Candolleomyces eurysporus</name>
    <dbReference type="NCBI Taxonomy" id="2828524"/>
    <lineage>
        <taxon>Eukaryota</taxon>
        <taxon>Fungi</taxon>
        <taxon>Dikarya</taxon>
        <taxon>Basidiomycota</taxon>
        <taxon>Agaricomycotina</taxon>
        <taxon>Agaricomycetes</taxon>
        <taxon>Agaricomycetidae</taxon>
        <taxon>Agaricales</taxon>
        <taxon>Agaricineae</taxon>
        <taxon>Psathyrellaceae</taxon>
        <taxon>Candolleomyces</taxon>
    </lineage>
</organism>
<dbReference type="InterPro" id="IPR007743">
    <property type="entry name" value="Immunity-related_GTPase-like"/>
</dbReference>
<dbReference type="EMBL" id="JANBPK010000937">
    <property type="protein sequence ID" value="KAJ2928181.1"/>
    <property type="molecule type" value="Genomic_DNA"/>
</dbReference>
<feature type="non-terminal residue" evidence="2">
    <location>
        <position position="1"/>
    </location>
</feature>
<dbReference type="InterPro" id="IPR027417">
    <property type="entry name" value="P-loop_NTPase"/>
</dbReference>
<sequence length="108" mass="11396">MPIPKPVVDPAGTRPGDSGTQNSGRNLIQDIMIPVIGPSGGGKSTFIKNVFAALGEKENIAADDGFSSYTVDPTPYHVDIPGDVANQYGLDFGDSEVISRIADWMTSK</sequence>
<evidence type="ECO:0008006" key="4">
    <source>
        <dbReference type="Google" id="ProtNLM"/>
    </source>
</evidence>
<dbReference type="AlphaFoldDB" id="A0A9W8J335"/>